<dbReference type="FunFam" id="3.40.1280.30:FF:000003">
    <property type="entry name" value="tRNA methyltransferase 10C, mitochondrial RNase P subunit"/>
    <property type="match status" value="1"/>
</dbReference>
<dbReference type="Gene3D" id="3.40.1280.30">
    <property type="match status" value="1"/>
</dbReference>
<evidence type="ECO:0000256" key="2">
    <source>
        <dbReference type="ARBA" id="ARBA00022603"/>
    </source>
</evidence>
<dbReference type="Proteomes" id="UP001566132">
    <property type="component" value="Unassembled WGS sequence"/>
</dbReference>
<feature type="domain" description="SAM-dependent MTase TRM10-type" evidence="10">
    <location>
        <begin position="186"/>
        <end position="380"/>
    </location>
</feature>
<dbReference type="GO" id="GO:0032259">
    <property type="term" value="P:methylation"/>
    <property type="evidence" value="ECO:0007669"/>
    <property type="project" value="UniProtKB-KW"/>
</dbReference>
<comment type="caution">
    <text evidence="11">The sequence shown here is derived from an EMBL/GenBank/DDBJ whole genome shotgun (WGS) entry which is preliminary data.</text>
</comment>
<proteinExistence type="predicted"/>
<organism evidence="11 12">
    <name type="scientific">Hypothenemus hampei</name>
    <name type="common">Coffee berry borer</name>
    <dbReference type="NCBI Taxonomy" id="57062"/>
    <lineage>
        <taxon>Eukaryota</taxon>
        <taxon>Metazoa</taxon>
        <taxon>Ecdysozoa</taxon>
        <taxon>Arthropoda</taxon>
        <taxon>Hexapoda</taxon>
        <taxon>Insecta</taxon>
        <taxon>Pterygota</taxon>
        <taxon>Neoptera</taxon>
        <taxon>Endopterygota</taxon>
        <taxon>Coleoptera</taxon>
        <taxon>Polyphaga</taxon>
        <taxon>Cucujiformia</taxon>
        <taxon>Curculionidae</taxon>
        <taxon>Scolytinae</taxon>
        <taxon>Hypothenemus</taxon>
    </lineage>
</organism>
<evidence type="ECO:0000256" key="8">
    <source>
        <dbReference type="ARBA" id="ARBA00023128"/>
    </source>
</evidence>
<evidence type="ECO:0000259" key="10">
    <source>
        <dbReference type="PROSITE" id="PS51675"/>
    </source>
</evidence>
<evidence type="ECO:0000313" key="11">
    <source>
        <dbReference type="EMBL" id="KAL1490251.1"/>
    </source>
</evidence>
<keyword evidence="3" id="KW-0808">Transferase</keyword>
<comment type="subcellular location">
    <subcellularLocation>
        <location evidence="1">Mitochondrion</location>
    </subcellularLocation>
</comment>
<dbReference type="PROSITE" id="PS51675">
    <property type="entry name" value="SAM_MT_TRM10"/>
    <property type="match status" value="1"/>
</dbReference>
<dbReference type="InterPro" id="IPR028564">
    <property type="entry name" value="MT_TRM10-typ"/>
</dbReference>
<keyword evidence="6" id="KW-0809">Transit peptide</keyword>
<gene>
    <name evidence="11" type="ORF">ABEB36_012978</name>
</gene>
<accession>A0ABD1E6E0</accession>
<name>A0ABD1E6E0_HYPHA</name>
<evidence type="ECO:0000256" key="5">
    <source>
        <dbReference type="ARBA" id="ARBA00022694"/>
    </source>
</evidence>
<dbReference type="InterPro" id="IPR038459">
    <property type="entry name" value="MT_TRM10-typ_sf"/>
</dbReference>
<keyword evidence="8" id="KW-0496">Mitochondrion</keyword>
<keyword evidence="5" id="KW-0819">tRNA processing</keyword>
<sequence>MFVLNSIFNQSKQIILKTPIKDNLWKKRTFKPFIYQTISKNISVKSNNGEKEGVSRTCNKDKLDAITDGNKELEHKLKVIMLETEVLRQEGAHVPPIETITPEMWKHLLDAPSRSARAKYLTFLFKVLKKKESRLEKKMEMRKAREENTDRKPLESLPIEEHALNYGLQRNNIFLRFTEQTINHFYNYQLIKAMQFGQKLVIDCGYDENMTKRENLNTAKQLMLSFADNRIHKDPFDIHFLNMKKNTELHNMLVKYIPTLYEREFPLNVQEKSYLDLFPKDKLVYLTPHCHKDMIEFDHEAIYIIGGIVDKNNNEPISLAKAKREGLNMRKFPLDRYLQWGSGSGKSLTINQCVSILLDMKTSGDWNEALKHVPRRKIVDNNNNNNIYLRRNRFTR</sequence>
<dbReference type="AlphaFoldDB" id="A0ABD1E6E0"/>
<evidence type="ECO:0000313" key="12">
    <source>
        <dbReference type="Proteomes" id="UP001566132"/>
    </source>
</evidence>
<dbReference type="InterPro" id="IPR007356">
    <property type="entry name" value="tRNA_m1G_MeTrfase_euk"/>
</dbReference>
<keyword evidence="4" id="KW-0949">S-adenosyl-L-methionine</keyword>
<dbReference type="PANTHER" id="PTHR13563:SF5">
    <property type="entry name" value="TRNA METHYLTRANSFERASE 10 HOMOLOG C"/>
    <property type="match status" value="1"/>
</dbReference>
<dbReference type="CDD" id="cd18102">
    <property type="entry name" value="Trm10_MRRP1"/>
    <property type="match status" value="1"/>
</dbReference>
<keyword evidence="7" id="KW-0175">Coiled coil</keyword>
<evidence type="ECO:0000256" key="9">
    <source>
        <dbReference type="ARBA" id="ARBA00029803"/>
    </source>
</evidence>
<reference evidence="11 12" key="1">
    <citation type="submission" date="2024-05" db="EMBL/GenBank/DDBJ databases">
        <title>Genetic variation in Jamaican populations of the coffee berry borer (Hypothenemus hampei).</title>
        <authorList>
            <person name="Errbii M."/>
            <person name="Myrie A."/>
        </authorList>
    </citation>
    <scope>NUCLEOTIDE SEQUENCE [LARGE SCALE GENOMIC DNA]</scope>
    <source>
        <strain evidence="11">JA-Hopewell-2020-01-JO</strain>
        <tissue evidence="11">Whole body</tissue>
    </source>
</reference>
<dbReference type="GO" id="GO:0005739">
    <property type="term" value="C:mitochondrion"/>
    <property type="evidence" value="ECO:0007669"/>
    <property type="project" value="UniProtKB-SubCell"/>
</dbReference>
<dbReference type="EMBL" id="JBDJPC010000010">
    <property type="protein sequence ID" value="KAL1490251.1"/>
    <property type="molecule type" value="Genomic_DNA"/>
</dbReference>
<dbReference type="GO" id="GO:0008168">
    <property type="term" value="F:methyltransferase activity"/>
    <property type="evidence" value="ECO:0007669"/>
    <property type="project" value="UniProtKB-KW"/>
</dbReference>
<protein>
    <recommendedName>
        <fullName evidence="9">RNA (guanine-9-)-methyltransferase domain-containing protein 1</fullName>
    </recommendedName>
</protein>
<evidence type="ECO:0000256" key="6">
    <source>
        <dbReference type="ARBA" id="ARBA00022946"/>
    </source>
</evidence>
<dbReference type="PANTHER" id="PTHR13563">
    <property type="entry name" value="TRNA (GUANINE-9-) METHYLTRANSFERASE"/>
    <property type="match status" value="1"/>
</dbReference>
<dbReference type="GO" id="GO:0008033">
    <property type="term" value="P:tRNA processing"/>
    <property type="evidence" value="ECO:0007669"/>
    <property type="project" value="UniProtKB-KW"/>
</dbReference>
<evidence type="ECO:0000256" key="1">
    <source>
        <dbReference type="ARBA" id="ARBA00004173"/>
    </source>
</evidence>
<evidence type="ECO:0000256" key="7">
    <source>
        <dbReference type="ARBA" id="ARBA00023054"/>
    </source>
</evidence>
<dbReference type="InterPro" id="IPR025812">
    <property type="entry name" value="Trm10_C_MTase_dom"/>
</dbReference>
<evidence type="ECO:0000256" key="4">
    <source>
        <dbReference type="ARBA" id="ARBA00022691"/>
    </source>
</evidence>
<keyword evidence="2" id="KW-0489">Methyltransferase</keyword>
<evidence type="ECO:0000256" key="3">
    <source>
        <dbReference type="ARBA" id="ARBA00022679"/>
    </source>
</evidence>
<keyword evidence="12" id="KW-1185">Reference proteome</keyword>